<evidence type="ECO:0000313" key="2">
    <source>
        <dbReference type="Proteomes" id="UP000768646"/>
    </source>
</evidence>
<proteinExistence type="predicted"/>
<reference evidence="1 2" key="1">
    <citation type="journal article" date="2021" name="Commun. Biol.">
        <title>Genomic insights into the host specific adaptation of the Pneumocystis genus.</title>
        <authorList>
            <person name="Cisse O.H."/>
            <person name="Ma L."/>
            <person name="Dekker J.P."/>
            <person name="Khil P.P."/>
            <person name="Youn J.-H."/>
            <person name="Brenchley J.M."/>
            <person name="Blair R."/>
            <person name="Pahar B."/>
            <person name="Chabe M."/>
            <person name="Van Rompay K.K.A."/>
            <person name="Keesler R."/>
            <person name="Sukura A."/>
            <person name="Hirsch V."/>
            <person name="Kutty G."/>
            <person name="Liu Y."/>
            <person name="Peng L."/>
            <person name="Chen J."/>
            <person name="Song J."/>
            <person name="Weissenbacher-Lang C."/>
            <person name="Xu J."/>
            <person name="Upham N.S."/>
            <person name="Stajich J.E."/>
            <person name="Cuomo C.A."/>
            <person name="Cushion M.T."/>
            <person name="Kovacs J.A."/>
        </authorList>
    </citation>
    <scope>NUCLEOTIDE SEQUENCE [LARGE SCALE GENOMIC DNA]</scope>
    <source>
        <strain evidence="1 2">RABM</strain>
    </source>
</reference>
<protein>
    <submittedName>
        <fullName evidence="1">Uncharacterized protein</fullName>
    </submittedName>
</protein>
<evidence type="ECO:0000313" key="1">
    <source>
        <dbReference type="EMBL" id="KAG4304872.1"/>
    </source>
</evidence>
<accession>A0ACB7CEF5</accession>
<comment type="caution">
    <text evidence="1">The sequence shown here is derived from an EMBL/GenBank/DDBJ whole genome shotgun (WGS) entry which is preliminary data.</text>
</comment>
<dbReference type="Proteomes" id="UP000768646">
    <property type="component" value="Unassembled WGS sequence"/>
</dbReference>
<name>A0ACB7CEF5_9ASCO</name>
<gene>
    <name evidence="1" type="ORF">PORY_001547</name>
</gene>
<keyword evidence="2" id="KW-1185">Reference proteome</keyword>
<sequence>MMVIKILFVIFAVTVYGFHSVLEKRLSSVLKYENKIYSGRKYGHFSERDVLDGSKKKEYDSFMNNLSFNFLQIKNFNKKSKNDLFSNIQDIIDPYDGRMMHFAALVYARRYEKKKEKNSLVPLSIQWEDKSNDAIIQRLGFYKGELKGVLEKSKRIKKNQSHVGYFHKLFGRILSSRLINIVKYNTEYHVPTGKDVKYRISSREKGVEYPIVNKHKTHSYMYSNRINIRSFILGHRPKTCHSVFEGSGINGEIRKCLEKMLKKTRCRNSFDPTCICDSVFYLDLVKVCLHGSSQLNIQLVYTHHYSVCKNPILPPTKCLHTYKPHQKIVSCPKPHKNFGFGRKSEECIEAAIRKSLCRGLYDASCLCDSISFKNEVSQCITGSISSVDMIYSFHKTLCKKPLRLSGCTKLSIKELTRPKVCESMFANVVFGNDVRMCLENLAINSRCGNNVNSPCICDSFLFMSSFTTCFQSYPYSDSENISSLIKSSCSKSYLLGKCSNENKNSAETKICPGFYKYFGFSNNTQKCLQVLIGKSACDNPYDIVCLCDSVSFINGMQKCFSGNAENKFPILRDFYEILCFDPKTFDKCDKNV</sequence>
<organism evidence="1 2">
    <name type="scientific">Pneumocystis oryctolagi</name>
    <dbReference type="NCBI Taxonomy" id="42067"/>
    <lineage>
        <taxon>Eukaryota</taxon>
        <taxon>Fungi</taxon>
        <taxon>Dikarya</taxon>
        <taxon>Ascomycota</taxon>
        <taxon>Taphrinomycotina</taxon>
        <taxon>Pneumocystomycetes</taxon>
        <taxon>Pneumocystaceae</taxon>
        <taxon>Pneumocystis</taxon>
    </lineage>
</organism>
<dbReference type="EMBL" id="JABTEG010000005">
    <property type="protein sequence ID" value="KAG4304872.1"/>
    <property type="molecule type" value="Genomic_DNA"/>
</dbReference>